<feature type="compositionally biased region" description="Basic and acidic residues" evidence="1">
    <location>
        <begin position="168"/>
        <end position="179"/>
    </location>
</feature>
<protein>
    <submittedName>
        <fullName evidence="3">Uncharacterized protein</fullName>
    </submittedName>
</protein>
<feature type="region of interest" description="Disordered" evidence="1">
    <location>
        <begin position="1"/>
        <end position="41"/>
    </location>
</feature>
<feature type="compositionally biased region" description="Basic and acidic residues" evidence="1">
    <location>
        <begin position="83"/>
        <end position="109"/>
    </location>
</feature>
<gene>
    <name evidence="3" type="primary">LOC110137198</name>
</gene>
<dbReference type="Proteomes" id="UP001652640">
    <property type="component" value="Chromosome 6"/>
</dbReference>
<dbReference type="RefSeq" id="XP_070324591.1">
    <property type="nucleotide sequence ID" value="XM_070468490.1"/>
</dbReference>
<reference evidence="3" key="2">
    <citation type="submission" date="2025-08" db="UniProtKB">
        <authorList>
            <consortium name="RefSeq"/>
        </authorList>
    </citation>
    <scope>IDENTIFICATION</scope>
    <source>
        <tissue evidence="3">Tongue muscle</tissue>
    </source>
</reference>
<reference evidence="2" key="1">
    <citation type="journal article" date="2022" name="J. Hered.">
        <title>A De Novo Chromosome-Level Genome Assembly of the White-Tailed Deer, Odocoileus Virginianus.</title>
        <authorList>
            <person name="London E.W."/>
            <person name="Roca A.L."/>
            <person name="Novakofski J.E."/>
            <person name="Mateus-Pinilla N.E."/>
        </authorList>
    </citation>
    <scope>NUCLEOTIDE SEQUENCE [LARGE SCALE GENOMIC DNA]</scope>
</reference>
<organism evidence="2 3">
    <name type="scientific">Odocoileus virginianus</name>
    <name type="common">White-tailed deer</name>
    <dbReference type="NCBI Taxonomy" id="9874"/>
    <lineage>
        <taxon>Eukaryota</taxon>
        <taxon>Metazoa</taxon>
        <taxon>Chordata</taxon>
        <taxon>Craniata</taxon>
        <taxon>Vertebrata</taxon>
        <taxon>Euteleostomi</taxon>
        <taxon>Mammalia</taxon>
        <taxon>Eutheria</taxon>
        <taxon>Laurasiatheria</taxon>
        <taxon>Artiodactyla</taxon>
        <taxon>Ruminantia</taxon>
        <taxon>Pecora</taxon>
        <taxon>Cervidae</taxon>
        <taxon>Odocoileinae</taxon>
        <taxon>Odocoileus</taxon>
    </lineage>
</organism>
<name>A0ABM4I9U0_ODOVR</name>
<evidence type="ECO:0000313" key="3">
    <source>
        <dbReference type="RefSeq" id="XP_070324591.1"/>
    </source>
</evidence>
<keyword evidence="2" id="KW-1185">Reference proteome</keyword>
<feature type="compositionally biased region" description="Low complexity" evidence="1">
    <location>
        <begin position="68"/>
        <end position="77"/>
    </location>
</feature>
<dbReference type="GeneID" id="110137198"/>
<proteinExistence type="predicted"/>
<evidence type="ECO:0000313" key="2">
    <source>
        <dbReference type="Proteomes" id="UP001652640"/>
    </source>
</evidence>
<feature type="region of interest" description="Disordered" evidence="1">
    <location>
        <begin position="68"/>
        <end position="109"/>
    </location>
</feature>
<feature type="region of interest" description="Disordered" evidence="1">
    <location>
        <begin position="160"/>
        <end position="179"/>
    </location>
</feature>
<evidence type="ECO:0000256" key="1">
    <source>
        <dbReference type="SAM" id="MobiDB-lite"/>
    </source>
</evidence>
<feature type="compositionally biased region" description="Basic and acidic residues" evidence="1">
    <location>
        <begin position="1"/>
        <end position="11"/>
    </location>
</feature>
<accession>A0ABM4I9U0</accession>
<sequence length="179" mass="18908">MVGCREERGPECYETLSEGEGPKSRAPCRSPALTEGGLGPGVLRLRERPRGCRILRCSRLLRGPAAAASESPGVAAVQGREPAGCREVDASHDESLRARGGGDRPGERRGWPVRAAALVPSSGGCLMPRGWLTTAGTPLAPAEGLEGVRGTVWATVSAQYSPKATRLSKQERSWEDPVP</sequence>